<dbReference type="AlphaFoldDB" id="A0A412PHB0"/>
<evidence type="ECO:0000313" key="1">
    <source>
        <dbReference type="EMBL" id="RGT57549.1"/>
    </source>
</evidence>
<dbReference type="EMBL" id="QRWX01000001">
    <property type="protein sequence ID" value="RGT57549.1"/>
    <property type="molecule type" value="Genomic_DNA"/>
</dbReference>
<comment type="caution">
    <text evidence="1">The sequence shown here is derived from an EMBL/GenBank/DDBJ whole genome shotgun (WGS) entry which is preliminary data.</text>
</comment>
<name>A0A412PHB0_9FIRM</name>
<sequence>MSELEKYRILSAGKAFGDRAKIALALLDSQTAYEELKEEAAQNMVVGSYSCAGGDPSVILEKIAIEMICRDTRNTWYLPDVVKFWDRRFGSLLEAKFFCYDDDEETWSKILYKFFIKLQWMPKRENYSSTRSYNNVWGFFAEILAVVKQNNHPEFDKYYEIAVQNGMDSSVLEKKLKELTEVKHSFIEIEMN</sequence>
<accession>A0A412PHB0</accession>
<organism evidence="1 2">
    <name type="scientific">Solobacterium moorei</name>
    <dbReference type="NCBI Taxonomy" id="102148"/>
    <lineage>
        <taxon>Bacteria</taxon>
        <taxon>Bacillati</taxon>
        <taxon>Bacillota</taxon>
        <taxon>Erysipelotrichia</taxon>
        <taxon>Erysipelotrichales</taxon>
        <taxon>Erysipelotrichaceae</taxon>
        <taxon>Solobacterium</taxon>
    </lineage>
</organism>
<dbReference type="Proteomes" id="UP000284731">
    <property type="component" value="Unassembled WGS sequence"/>
</dbReference>
<evidence type="ECO:0000313" key="2">
    <source>
        <dbReference type="Proteomes" id="UP000284731"/>
    </source>
</evidence>
<dbReference type="RefSeq" id="WP_118764065.1">
    <property type="nucleotide sequence ID" value="NZ_CABJCF010000001.1"/>
</dbReference>
<gene>
    <name evidence="1" type="ORF">DWX20_00425</name>
</gene>
<proteinExistence type="predicted"/>
<protein>
    <submittedName>
        <fullName evidence="1">Uncharacterized protein</fullName>
    </submittedName>
</protein>
<reference evidence="1 2" key="1">
    <citation type="submission" date="2018-08" db="EMBL/GenBank/DDBJ databases">
        <title>A genome reference for cultivated species of the human gut microbiota.</title>
        <authorList>
            <person name="Zou Y."/>
            <person name="Xue W."/>
            <person name="Luo G."/>
        </authorList>
    </citation>
    <scope>NUCLEOTIDE SEQUENCE [LARGE SCALE GENOMIC DNA]</scope>
    <source>
        <strain evidence="1 2">AF18-46</strain>
    </source>
</reference>